<dbReference type="SMART" id="SM01080">
    <property type="entry name" value="CHASE2"/>
    <property type="match status" value="1"/>
</dbReference>
<dbReference type="PROSITE" id="PS50125">
    <property type="entry name" value="GUANYLATE_CYCLASE_2"/>
    <property type="match status" value="1"/>
</dbReference>
<feature type="transmembrane region" description="Helical" evidence="3">
    <location>
        <begin position="43"/>
        <end position="61"/>
    </location>
</feature>
<dbReference type="Proteomes" id="UP000468901">
    <property type="component" value="Unassembled WGS sequence"/>
</dbReference>
<feature type="transmembrane region" description="Helical" evidence="3">
    <location>
        <begin position="431"/>
        <end position="448"/>
    </location>
</feature>
<dbReference type="PANTHER" id="PTHR43081">
    <property type="entry name" value="ADENYLATE CYCLASE, TERMINAL-DIFFERENTIATION SPECIFIC-RELATED"/>
    <property type="match status" value="1"/>
</dbReference>
<gene>
    <name evidence="5" type="ORF">F2P47_14580</name>
</gene>
<sequence>MLSLSRNRTTADTQCPEPGHGRAETGRRCVRETMESTPAFHRLSAILPGLVLVLSLALSIYDIGGLATALRDHVFDIYQRIEPRKAGPDGPHAVYIDIGSESAQRYDTWPWPRKRLVDLVNAVRAAGASAILLDMPLYEEDPTSTASLLKLWTPLPDSTSYELREGLASLPDHEQAFAALLAATPSVISFEPGKAPLGDVRAPVAHANIASQGSDARHYAATYALWRPSLASFEAAAKGGGATLPDQTPGTAVRTLPMLVNLGGTLYPSNILEALRVMRGGTGYHANVAESEMGFTFGMEPGVEQVSIDDTGLAALTSINGALQLYFGGPDTRIAMSASKLLDGDTDISSLKDRVAVIGVSANGTQRLYDTPTGIQMPSGAIAANAIDQILDGAFLTRPGWATAAEQLYIFVGGILVIILLSLFRFRWGFMLTLLLGCGGVYASWWAFETHRWLIDPSLGGLTLIAASLTCALMTKLHSEEQTQFIDAQFSRRLSPSGLARVHAHPNLVQAEGQLKPVTSVVAGLRGFNIIADRYLEDPQAYADILNRFFSPMVKIVQDRNGMVDRTVGDTLYAVWNAPFDVNEHASKGCDAALRMVENLEALNEFLEEDARRQHLSHVPLSLSIGIDTGLATTGNMGAILQFDYGVLGEPVSFGAHLQRNARNYGPAIIVGEGTQRAVGDRYALLEIDLISTPRHPEGRRVFALLGDPIMRANPKFRALQEAHALIFSAYRNQRWADARAAITECRKLNGAISTLYDFYEARIAQYEANPPGEHWNGSWYAGRI</sequence>
<dbReference type="GO" id="GO:0009190">
    <property type="term" value="P:cyclic nucleotide biosynthetic process"/>
    <property type="evidence" value="ECO:0007669"/>
    <property type="project" value="InterPro"/>
</dbReference>
<protein>
    <submittedName>
        <fullName evidence="5">CHASE2 domain-containing protein</fullName>
    </submittedName>
</protein>
<keyword evidence="6" id="KW-1185">Reference proteome</keyword>
<evidence type="ECO:0000313" key="5">
    <source>
        <dbReference type="EMBL" id="KAB7739020.1"/>
    </source>
</evidence>
<dbReference type="GO" id="GO:0035556">
    <property type="term" value="P:intracellular signal transduction"/>
    <property type="evidence" value="ECO:0007669"/>
    <property type="project" value="InterPro"/>
</dbReference>
<dbReference type="CDD" id="cd07302">
    <property type="entry name" value="CHD"/>
    <property type="match status" value="1"/>
</dbReference>
<keyword evidence="3" id="KW-0472">Membrane</keyword>
<dbReference type="EMBL" id="WESC01000014">
    <property type="protein sequence ID" value="KAB7739020.1"/>
    <property type="molecule type" value="Genomic_DNA"/>
</dbReference>
<proteinExistence type="predicted"/>
<dbReference type="Pfam" id="PF00211">
    <property type="entry name" value="Guanylate_cyc"/>
    <property type="match status" value="1"/>
</dbReference>
<dbReference type="Pfam" id="PF05226">
    <property type="entry name" value="CHASE2"/>
    <property type="match status" value="1"/>
</dbReference>
<dbReference type="GO" id="GO:0004016">
    <property type="term" value="F:adenylate cyclase activity"/>
    <property type="evidence" value="ECO:0007669"/>
    <property type="project" value="UniProtKB-ARBA"/>
</dbReference>
<evidence type="ECO:0000313" key="6">
    <source>
        <dbReference type="Proteomes" id="UP000468901"/>
    </source>
</evidence>
<accession>A0A6N6VH46</accession>
<feature type="coiled-coil region" evidence="1">
    <location>
        <begin position="590"/>
        <end position="617"/>
    </location>
</feature>
<keyword evidence="3" id="KW-1133">Transmembrane helix</keyword>
<dbReference type="Gene3D" id="3.30.70.1230">
    <property type="entry name" value="Nucleotide cyclase"/>
    <property type="match status" value="1"/>
</dbReference>
<dbReference type="PANTHER" id="PTHR43081:SF1">
    <property type="entry name" value="ADENYLATE CYCLASE, TERMINAL-DIFFERENTIATION SPECIFIC"/>
    <property type="match status" value="1"/>
</dbReference>
<dbReference type="InterPro" id="IPR029787">
    <property type="entry name" value="Nucleotide_cyclase"/>
</dbReference>
<organism evidence="5 6">
    <name type="scientific">Parvibaculum sedimenti</name>
    <dbReference type="NCBI Taxonomy" id="2608632"/>
    <lineage>
        <taxon>Bacteria</taxon>
        <taxon>Pseudomonadati</taxon>
        <taxon>Pseudomonadota</taxon>
        <taxon>Alphaproteobacteria</taxon>
        <taxon>Hyphomicrobiales</taxon>
        <taxon>Parvibaculaceae</taxon>
        <taxon>Parvibaculum</taxon>
    </lineage>
</organism>
<feature type="compositionally biased region" description="Polar residues" evidence="2">
    <location>
        <begin position="1"/>
        <end position="13"/>
    </location>
</feature>
<comment type="caution">
    <text evidence="5">The sequence shown here is derived from an EMBL/GenBank/DDBJ whole genome shotgun (WGS) entry which is preliminary data.</text>
</comment>
<keyword evidence="1" id="KW-0175">Coiled coil</keyword>
<feature type="transmembrane region" description="Helical" evidence="3">
    <location>
        <begin position="408"/>
        <end position="424"/>
    </location>
</feature>
<keyword evidence="3" id="KW-0812">Transmembrane</keyword>
<feature type="region of interest" description="Disordered" evidence="2">
    <location>
        <begin position="1"/>
        <end position="27"/>
    </location>
</feature>
<evidence type="ECO:0000256" key="1">
    <source>
        <dbReference type="SAM" id="Coils"/>
    </source>
</evidence>
<reference evidence="5 6" key="1">
    <citation type="submission" date="2019-09" db="EMBL/GenBank/DDBJ databases">
        <title>Parvibaculum sedimenti sp. nov., isolated from sediment.</title>
        <authorList>
            <person name="Wang Y."/>
        </authorList>
    </citation>
    <scope>NUCLEOTIDE SEQUENCE [LARGE SCALE GENOMIC DNA]</scope>
    <source>
        <strain evidence="5 6">HXT-9</strain>
    </source>
</reference>
<dbReference type="InterPro" id="IPR007890">
    <property type="entry name" value="CHASE2"/>
</dbReference>
<evidence type="ECO:0000256" key="3">
    <source>
        <dbReference type="SAM" id="Phobius"/>
    </source>
</evidence>
<dbReference type="SUPFAM" id="SSF55073">
    <property type="entry name" value="Nucleotide cyclase"/>
    <property type="match status" value="1"/>
</dbReference>
<name>A0A6N6VH46_9HYPH</name>
<evidence type="ECO:0000259" key="4">
    <source>
        <dbReference type="PROSITE" id="PS50125"/>
    </source>
</evidence>
<feature type="domain" description="Guanylate cyclase" evidence="4">
    <location>
        <begin position="519"/>
        <end position="659"/>
    </location>
</feature>
<dbReference type="AlphaFoldDB" id="A0A6N6VH46"/>
<dbReference type="InterPro" id="IPR050697">
    <property type="entry name" value="Adenylyl/Guanylyl_Cyclase_3/4"/>
</dbReference>
<evidence type="ECO:0000256" key="2">
    <source>
        <dbReference type="SAM" id="MobiDB-lite"/>
    </source>
</evidence>
<dbReference type="InterPro" id="IPR001054">
    <property type="entry name" value="A/G_cyclase"/>
</dbReference>